<gene>
    <name evidence="2" type="ORF">PHYSODRAFT_339821</name>
</gene>
<keyword evidence="3" id="KW-1185">Reference proteome</keyword>
<evidence type="ECO:0000256" key="1">
    <source>
        <dbReference type="SAM" id="MobiDB-lite"/>
    </source>
</evidence>
<dbReference type="GeneID" id="20647801"/>
<dbReference type="RefSeq" id="XP_009536106.1">
    <property type="nucleotide sequence ID" value="XM_009537811.1"/>
</dbReference>
<dbReference type="InParanoid" id="G5A7Q8"/>
<dbReference type="AlphaFoldDB" id="G5A7Q8"/>
<feature type="region of interest" description="Disordered" evidence="1">
    <location>
        <begin position="110"/>
        <end position="136"/>
    </location>
</feature>
<reference evidence="2 3" key="1">
    <citation type="journal article" date="2006" name="Science">
        <title>Phytophthora genome sequences uncover evolutionary origins and mechanisms of pathogenesis.</title>
        <authorList>
            <person name="Tyler B.M."/>
            <person name="Tripathy S."/>
            <person name="Zhang X."/>
            <person name="Dehal P."/>
            <person name="Jiang R.H."/>
            <person name="Aerts A."/>
            <person name="Arredondo F.D."/>
            <person name="Baxter L."/>
            <person name="Bensasson D."/>
            <person name="Beynon J.L."/>
            <person name="Chapman J."/>
            <person name="Damasceno C.M."/>
            <person name="Dorrance A.E."/>
            <person name="Dou D."/>
            <person name="Dickerman A.W."/>
            <person name="Dubchak I.L."/>
            <person name="Garbelotto M."/>
            <person name="Gijzen M."/>
            <person name="Gordon S.G."/>
            <person name="Govers F."/>
            <person name="Grunwald N.J."/>
            <person name="Huang W."/>
            <person name="Ivors K.L."/>
            <person name="Jones R.W."/>
            <person name="Kamoun S."/>
            <person name="Krampis K."/>
            <person name="Lamour K.H."/>
            <person name="Lee M.K."/>
            <person name="McDonald W.H."/>
            <person name="Medina M."/>
            <person name="Meijer H.J."/>
            <person name="Nordberg E.K."/>
            <person name="Maclean D.J."/>
            <person name="Ospina-Giraldo M.D."/>
            <person name="Morris P.F."/>
            <person name="Phuntumart V."/>
            <person name="Putnam N.H."/>
            <person name="Rash S."/>
            <person name="Rose J.K."/>
            <person name="Sakihama Y."/>
            <person name="Salamov A.A."/>
            <person name="Savidor A."/>
            <person name="Scheuring C.F."/>
            <person name="Smith B.M."/>
            <person name="Sobral B.W."/>
            <person name="Terry A."/>
            <person name="Torto-Alalibo T.A."/>
            <person name="Win J."/>
            <person name="Xu Z."/>
            <person name="Zhang H."/>
            <person name="Grigoriev I.V."/>
            <person name="Rokhsar D.S."/>
            <person name="Boore J.L."/>
        </authorList>
    </citation>
    <scope>NUCLEOTIDE SEQUENCE [LARGE SCALE GENOMIC DNA]</scope>
    <source>
        <strain evidence="2 3">P6497</strain>
    </source>
</reference>
<name>G5A7Q8_PHYSP</name>
<evidence type="ECO:0008006" key="4">
    <source>
        <dbReference type="Google" id="ProtNLM"/>
    </source>
</evidence>
<organism evidence="2 3">
    <name type="scientific">Phytophthora sojae (strain P6497)</name>
    <name type="common">Soybean stem and root rot agent</name>
    <name type="synonym">Phytophthora megasperma f. sp. glycines</name>
    <dbReference type="NCBI Taxonomy" id="1094619"/>
    <lineage>
        <taxon>Eukaryota</taxon>
        <taxon>Sar</taxon>
        <taxon>Stramenopiles</taxon>
        <taxon>Oomycota</taxon>
        <taxon>Peronosporomycetes</taxon>
        <taxon>Peronosporales</taxon>
        <taxon>Peronosporaceae</taxon>
        <taxon>Phytophthora</taxon>
    </lineage>
</organism>
<accession>G5A7Q8</accession>
<evidence type="ECO:0000313" key="2">
    <source>
        <dbReference type="EMBL" id="EGZ07934.1"/>
    </source>
</evidence>
<proteinExistence type="predicted"/>
<feature type="region of interest" description="Disordered" evidence="1">
    <location>
        <begin position="38"/>
        <end position="59"/>
    </location>
</feature>
<dbReference type="KEGG" id="psoj:PHYSODRAFT_339821"/>
<evidence type="ECO:0000313" key="3">
    <source>
        <dbReference type="Proteomes" id="UP000002640"/>
    </source>
</evidence>
<protein>
    <recommendedName>
        <fullName evidence="4">RxLR effector protein</fullName>
    </recommendedName>
</protein>
<dbReference type="EMBL" id="JH159161">
    <property type="protein sequence ID" value="EGZ07934.1"/>
    <property type="molecule type" value="Genomic_DNA"/>
</dbReference>
<sequence length="136" mass="14452">MAVLLFTSTDAVSNSGIISTLTTSTTATARNLLSLEDVERKKTSRSTDLSPATEEERAGGAIAAATGGAAAGNSVVVPNKEQNGKTVTVTKYHNNGLLQRLTRWLKRKFGGAVEPSKQTSKQTSKTRRLRQSSKTS</sequence>
<dbReference type="Proteomes" id="UP000002640">
    <property type="component" value="Unassembled WGS sequence"/>
</dbReference>
<dbReference type="OMA" id="RWIARMF"/>
<feature type="compositionally biased region" description="Basic residues" evidence="1">
    <location>
        <begin position="124"/>
        <end position="136"/>
    </location>
</feature>